<dbReference type="InterPro" id="IPR036163">
    <property type="entry name" value="HMA_dom_sf"/>
</dbReference>
<dbReference type="PANTHER" id="PTHR22814:SF294">
    <property type="entry name" value="HEAVY METAL-ASSOCIATED ISOPRENYLATED PLANT PROTEIN 27"/>
    <property type="match status" value="1"/>
</dbReference>
<dbReference type="GO" id="GO:0046872">
    <property type="term" value="F:metal ion binding"/>
    <property type="evidence" value="ECO:0007669"/>
    <property type="project" value="UniProtKB-KW"/>
</dbReference>
<evidence type="ECO:0000256" key="5">
    <source>
        <dbReference type="ARBA" id="ARBA00023136"/>
    </source>
</evidence>
<feature type="non-terminal residue" evidence="10">
    <location>
        <position position="1"/>
    </location>
</feature>
<reference evidence="10" key="1">
    <citation type="submission" date="2015-07" db="EMBL/GenBank/DDBJ databases">
        <title>Transcriptome Assembly of Anthurium amnicola.</title>
        <authorList>
            <person name="Suzuki J."/>
        </authorList>
    </citation>
    <scope>NUCLEOTIDE SEQUENCE</scope>
</reference>
<keyword evidence="4" id="KW-0479">Metal-binding</keyword>
<evidence type="ECO:0000256" key="4">
    <source>
        <dbReference type="ARBA" id="ARBA00022723"/>
    </source>
</evidence>
<dbReference type="CDD" id="cd00371">
    <property type="entry name" value="HMA"/>
    <property type="match status" value="1"/>
</dbReference>
<dbReference type="InterPro" id="IPR006121">
    <property type="entry name" value="HMA_dom"/>
</dbReference>
<sequence>VKQGEGKKRNSSKRSNTHGGMGVLDDSFDRISDMLYYVKSKRKFKKHKQLQTVEIRVKMDCEGCERKVRNSVQGMKDVTEVVVEPKKSKLTVTGYVEPGKVLKRVIHKTGKKAEMWPFVPYTLVDHPYVQGVYDKKAPPGYVRNAAVANPATSQLARASSEEVRYVSAFSDENPNACAVM</sequence>
<feature type="domain" description="HMA" evidence="9">
    <location>
        <begin position="50"/>
        <end position="114"/>
    </location>
</feature>
<dbReference type="Pfam" id="PF00403">
    <property type="entry name" value="HMA"/>
    <property type="match status" value="1"/>
</dbReference>
<dbReference type="SUPFAM" id="SSF55008">
    <property type="entry name" value="HMA, heavy metal-associated domain"/>
    <property type="match status" value="1"/>
</dbReference>
<evidence type="ECO:0000259" key="9">
    <source>
        <dbReference type="PROSITE" id="PS50846"/>
    </source>
</evidence>
<evidence type="ECO:0000256" key="8">
    <source>
        <dbReference type="SAM" id="MobiDB-lite"/>
    </source>
</evidence>
<keyword evidence="5" id="KW-0472">Membrane</keyword>
<dbReference type="FunFam" id="3.30.70.100:FF:000035">
    <property type="entry name" value="Heavy metal-associated isoprenylated plant protein 26"/>
    <property type="match status" value="1"/>
</dbReference>
<dbReference type="EMBL" id="GDJX01008309">
    <property type="protein sequence ID" value="JAT59627.1"/>
    <property type="molecule type" value="Transcribed_RNA"/>
</dbReference>
<proteinExistence type="inferred from homology"/>
<evidence type="ECO:0000256" key="1">
    <source>
        <dbReference type="ARBA" id="ARBA00004370"/>
    </source>
</evidence>
<dbReference type="PROSITE" id="PS50846">
    <property type="entry name" value="HMA_2"/>
    <property type="match status" value="1"/>
</dbReference>
<evidence type="ECO:0000256" key="3">
    <source>
        <dbReference type="ARBA" id="ARBA00022539"/>
    </source>
</evidence>
<evidence type="ECO:0000256" key="2">
    <source>
        <dbReference type="ARBA" id="ARBA00022481"/>
    </source>
</evidence>
<evidence type="ECO:0000256" key="6">
    <source>
        <dbReference type="ARBA" id="ARBA00023289"/>
    </source>
</evidence>
<dbReference type="PANTHER" id="PTHR22814">
    <property type="entry name" value="COPPER TRANSPORT PROTEIN ATOX1-RELATED"/>
    <property type="match status" value="1"/>
</dbReference>
<dbReference type="GO" id="GO:0006950">
    <property type="term" value="P:response to stress"/>
    <property type="evidence" value="ECO:0007669"/>
    <property type="project" value="UniProtKB-ARBA"/>
</dbReference>
<keyword evidence="3" id="KW-0104">Cadmium</keyword>
<dbReference type="GO" id="GO:0016020">
    <property type="term" value="C:membrane"/>
    <property type="evidence" value="ECO:0007669"/>
    <property type="project" value="UniProtKB-SubCell"/>
</dbReference>
<accession>A0A1D1YY96</accession>
<dbReference type="Gene3D" id="3.30.70.100">
    <property type="match status" value="1"/>
</dbReference>
<gene>
    <name evidence="10" type="primary">cadA_2</name>
    <name evidence="10" type="ORF">g.68944</name>
</gene>
<feature type="region of interest" description="Disordered" evidence="8">
    <location>
        <begin position="1"/>
        <end position="25"/>
    </location>
</feature>
<evidence type="ECO:0000313" key="10">
    <source>
        <dbReference type="EMBL" id="JAT59627.1"/>
    </source>
</evidence>
<keyword evidence="6" id="KW-0636">Prenylation</keyword>
<name>A0A1D1YY96_9ARAE</name>
<keyword evidence="6" id="KW-0449">Lipoprotein</keyword>
<protein>
    <submittedName>
        <fullName evidence="10">Cadmium, zinc and cobalt-transporting ATPase</fullName>
    </submittedName>
</protein>
<comment type="subcellular location">
    <subcellularLocation>
        <location evidence="1">Membrane</location>
    </subcellularLocation>
</comment>
<keyword evidence="2" id="KW-0488">Methylation</keyword>
<organism evidence="10">
    <name type="scientific">Anthurium amnicola</name>
    <dbReference type="NCBI Taxonomy" id="1678845"/>
    <lineage>
        <taxon>Eukaryota</taxon>
        <taxon>Viridiplantae</taxon>
        <taxon>Streptophyta</taxon>
        <taxon>Embryophyta</taxon>
        <taxon>Tracheophyta</taxon>
        <taxon>Spermatophyta</taxon>
        <taxon>Magnoliopsida</taxon>
        <taxon>Liliopsida</taxon>
        <taxon>Araceae</taxon>
        <taxon>Pothoideae</taxon>
        <taxon>Potheae</taxon>
        <taxon>Anthurium</taxon>
    </lineage>
</organism>
<comment type="similarity">
    <text evidence="7">Belongs to the HIPP family.</text>
</comment>
<evidence type="ECO:0000256" key="7">
    <source>
        <dbReference type="ARBA" id="ARBA00024045"/>
    </source>
</evidence>
<dbReference type="AlphaFoldDB" id="A0A1D1YY96"/>